<name>A0AA88P537_9TELE</name>
<dbReference type="Proteomes" id="UP001187343">
    <property type="component" value="Unassembled WGS sequence"/>
</dbReference>
<dbReference type="EMBL" id="JAUYZG010000024">
    <property type="protein sequence ID" value="KAK2870297.1"/>
    <property type="molecule type" value="Genomic_DNA"/>
</dbReference>
<accession>A0AA88P537</accession>
<reference evidence="1" key="1">
    <citation type="submission" date="2023-08" db="EMBL/GenBank/DDBJ databases">
        <title>Chromosome-level Genome Assembly of mud carp (Cirrhinus molitorella).</title>
        <authorList>
            <person name="Liu H."/>
        </authorList>
    </citation>
    <scope>NUCLEOTIDE SEQUENCE</scope>
    <source>
        <strain evidence="1">Prfri</strain>
        <tissue evidence="1">Muscle</tissue>
    </source>
</reference>
<sequence>MSISNDTETKSRQLLRNGSTVLWEENHLFPFPREITCNGKYTHQTIRFIRAGQQSLNTTHVKQNNISPQSEGPIWSAWWGLD</sequence>
<dbReference type="AlphaFoldDB" id="A0AA88P537"/>
<gene>
    <name evidence="1" type="ORF">Q8A67_024689</name>
</gene>
<comment type="caution">
    <text evidence="1">The sequence shown here is derived from an EMBL/GenBank/DDBJ whole genome shotgun (WGS) entry which is preliminary data.</text>
</comment>
<proteinExistence type="predicted"/>
<organism evidence="1 2">
    <name type="scientific">Cirrhinus molitorella</name>
    <name type="common">mud carp</name>
    <dbReference type="NCBI Taxonomy" id="172907"/>
    <lineage>
        <taxon>Eukaryota</taxon>
        <taxon>Metazoa</taxon>
        <taxon>Chordata</taxon>
        <taxon>Craniata</taxon>
        <taxon>Vertebrata</taxon>
        <taxon>Euteleostomi</taxon>
        <taxon>Actinopterygii</taxon>
        <taxon>Neopterygii</taxon>
        <taxon>Teleostei</taxon>
        <taxon>Ostariophysi</taxon>
        <taxon>Cypriniformes</taxon>
        <taxon>Cyprinidae</taxon>
        <taxon>Labeoninae</taxon>
        <taxon>Labeonini</taxon>
        <taxon>Cirrhinus</taxon>
    </lineage>
</organism>
<evidence type="ECO:0000313" key="1">
    <source>
        <dbReference type="EMBL" id="KAK2870297.1"/>
    </source>
</evidence>
<evidence type="ECO:0000313" key="2">
    <source>
        <dbReference type="Proteomes" id="UP001187343"/>
    </source>
</evidence>
<keyword evidence="2" id="KW-1185">Reference proteome</keyword>
<protein>
    <submittedName>
        <fullName evidence="1">Uncharacterized protein</fullName>
    </submittedName>
</protein>